<dbReference type="InterPro" id="IPR010960">
    <property type="entry name" value="Flavocytochrome_c"/>
</dbReference>
<protein>
    <submittedName>
        <fullName evidence="7">Flavocytochrome c</fullName>
    </submittedName>
</protein>
<keyword evidence="2 5" id="KW-0285">Flavoprotein</keyword>
<dbReference type="SUPFAM" id="SSF56425">
    <property type="entry name" value="Succinate dehydrogenase/fumarate reductase flavoprotein, catalytic domain"/>
    <property type="match status" value="1"/>
</dbReference>
<comment type="cofactor">
    <cofactor evidence="1">
        <name>FAD</name>
        <dbReference type="ChEBI" id="CHEBI:57692"/>
    </cofactor>
</comment>
<keyword evidence="3 5" id="KW-0274">FAD</keyword>
<dbReference type="Pfam" id="PF00890">
    <property type="entry name" value="FAD_binding_2"/>
    <property type="match status" value="1"/>
</dbReference>
<dbReference type="Gene3D" id="3.50.50.60">
    <property type="entry name" value="FAD/NAD(P)-binding domain"/>
    <property type="match status" value="1"/>
</dbReference>
<dbReference type="GO" id="GO:0010181">
    <property type="term" value="F:FMN binding"/>
    <property type="evidence" value="ECO:0007669"/>
    <property type="project" value="InterPro"/>
</dbReference>
<reference evidence="7 8" key="1">
    <citation type="submission" date="2018-06" db="EMBL/GenBank/DDBJ databases">
        <title>Complete genome of Desulfovibrio marinus P48SEP.</title>
        <authorList>
            <person name="Crispim J.S."/>
            <person name="Vidigal P.M.P."/>
            <person name="Silva L.C.F."/>
            <person name="Araujo L.C."/>
            <person name="Laguardia C.N."/>
            <person name="Dias R.S."/>
            <person name="Sousa M.P."/>
            <person name="Paula S.O."/>
            <person name="Silva C."/>
        </authorList>
    </citation>
    <scope>NUCLEOTIDE SEQUENCE [LARGE SCALE GENOMIC DNA]</scope>
    <source>
        <strain evidence="7 8">P48SEP</strain>
    </source>
</reference>
<comment type="caution">
    <text evidence="7">The sequence shown here is derived from an EMBL/GenBank/DDBJ whole genome shotgun (WGS) entry which is preliminary data.</text>
</comment>
<dbReference type="Gene3D" id="3.90.700.10">
    <property type="entry name" value="Succinate dehydrogenase/fumarate reductase flavoprotein, catalytic domain"/>
    <property type="match status" value="1"/>
</dbReference>
<dbReference type="InterPro" id="IPR036188">
    <property type="entry name" value="FAD/NAD-bd_sf"/>
</dbReference>
<dbReference type="InterPro" id="IPR027477">
    <property type="entry name" value="Succ_DH/fumarate_Rdtase_cat_sf"/>
</dbReference>
<evidence type="ECO:0000256" key="5">
    <source>
        <dbReference type="RuleBase" id="RU366062"/>
    </source>
</evidence>
<evidence type="ECO:0000256" key="1">
    <source>
        <dbReference type="ARBA" id="ARBA00001974"/>
    </source>
</evidence>
<comment type="similarity">
    <text evidence="5">Belongs to the FAD-dependent oxidoreductase 2 family. FRD/SDH subfamily.</text>
</comment>
<name>A0A6P1ZE76_9BACT</name>
<dbReference type="PANTHER" id="PTHR43400">
    <property type="entry name" value="FUMARATE REDUCTASE"/>
    <property type="match status" value="1"/>
</dbReference>
<dbReference type="RefSeq" id="WP_144306409.1">
    <property type="nucleotide sequence ID" value="NZ_QMIF01000012.1"/>
</dbReference>
<evidence type="ECO:0000313" key="7">
    <source>
        <dbReference type="EMBL" id="TVM32047.1"/>
    </source>
</evidence>
<dbReference type="AlphaFoldDB" id="A0A6P1ZE76"/>
<evidence type="ECO:0000256" key="4">
    <source>
        <dbReference type="ARBA" id="ARBA00023002"/>
    </source>
</evidence>
<dbReference type="SUPFAM" id="SSF51905">
    <property type="entry name" value="FAD/NAD(P)-binding domain"/>
    <property type="match status" value="1"/>
</dbReference>
<dbReference type="PANTHER" id="PTHR43400:SF7">
    <property type="entry name" value="FAD-DEPENDENT OXIDOREDUCTASE 2 FAD BINDING DOMAIN-CONTAINING PROTEIN"/>
    <property type="match status" value="1"/>
</dbReference>
<accession>A0A6P1ZE76</accession>
<evidence type="ECO:0000256" key="2">
    <source>
        <dbReference type="ARBA" id="ARBA00022630"/>
    </source>
</evidence>
<dbReference type="NCBIfam" id="TIGR01813">
    <property type="entry name" value="flavo_cyto_c"/>
    <property type="match status" value="1"/>
</dbReference>
<dbReference type="EMBL" id="QMIF01000012">
    <property type="protein sequence ID" value="TVM32047.1"/>
    <property type="molecule type" value="Genomic_DNA"/>
</dbReference>
<dbReference type="PRINTS" id="PR00368">
    <property type="entry name" value="FADPNR"/>
</dbReference>
<organism evidence="7 8">
    <name type="scientific">Oceanidesulfovibrio marinus</name>
    <dbReference type="NCBI Taxonomy" id="370038"/>
    <lineage>
        <taxon>Bacteria</taxon>
        <taxon>Pseudomonadati</taxon>
        <taxon>Thermodesulfobacteriota</taxon>
        <taxon>Desulfovibrionia</taxon>
        <taxon>Desulfovibrionales</taxon>
        <taxon>Desulfovibrionaceae</taxon>
        <taxon>Oceanidesulfovibrio</taxon>
    </lineage>
</organism>
<dbReference type="GO" id="GO:0016491">
    <property type="term" value="F:oxidoreductase activity"/>
    <property type="evidence" value="ECO:0007669"/>
    <property type="project" value="UniProtKB-KW"/>
</dbReference>
<evidence type="ECO:0000313" key="8">
    <source>
        <dbReference type="Proteomes" id="UP000434052"/>
    </source>
</evidence>
<sequence>MTPFQSAHEAEFAATMDVVADVLVVGSGFAGLTAALTARRLGATVHVIEKMKGLGGNSVISDGVIAAAGTSFQKRQGIEDSPESMLRDMLRAGRGLSHEPLARAVAFGSAEAFEWLLELGVAFQDKVERSGGHAASRGHVAGKHTGAAIIHPLLRHCREEGVPIATQTVLDAFVTNQSGRVVGLDVREGHDYRDPDSGTPRRIGAARAVVLACGGFGADVAFRSVQDPRLDATVDTTNKPSALAQGLVAAMRLGAAPVQLSRIQLGPWGSPDEKGFGTGPGFASYAAFPYGLVVDPTTGKRFMNELGDRKARSDAILALGHPAVSIADKTACEVASYDPAKALQRGVVRRFESTAELGAAYDMPVDALEQTLDSFAAGVAKGEDAAFGKSILADAQPPKPPFYAMRTWPKVHFTMGGLRADAEARVLDCDGRIIPGLYAAGEVVGGTHGDSRLGSAAIAECIVFGRIAGRAAAR</sequence>
<dbReference type="InterPro" id="IPR003953">
    <property type="entry name" value="FAD-dep_OxRdtase_2_FAD-bd"/>
</dbReference>
<keyword evidence="4 5" id="KW-0560">Oxidoreductase</keyword>
<proteinExistence type="inferred from homology"/>
<dbReference type="InterPro" id="IPR050315">
    <property type="entry name" value="FAD-oxidoreductase_2"/>
</dbReference>
<feature type="domain" description="FAD-dependent oxidoreductase 2 FAD-binding" evidence="6">
    <location>
        <begin position="21"/>
        <end position="456"/>
    </location>
</feature>
<dbReference type="Proteomes" id="UP000434052">
    <property type="component" value="Unassembled WGS sequence"/>
</dbReference>
<evidence type="ECO:0000259" key="6">
    <source>
        <dbReference type="Pfam" id="PF00890"/>
    </source>
</evidence>
<gene>
    <name evidence="7" type="ORF">DQK91_16055</name>
</gene>
<evidence type="ECO:0000256" key="3">
    <source>
        <dbReference type="ARBA" id="ARBA00022827"/>
    </source>
</evidence>
<dbReference type="OrthoDB" id="9806724at2"/>